<evidence type="ECO:0000256" key="7">
    <source>
        <dbReference type="ARBA" id="ARBA00042775"/>
    </source>
</evidence>
<keyword evidence="2" id="KW-1003">Cell membrane</keyword>
<dbReference type="GO" id="GO:0003755">
    <property type="term" value="F:peptidyl-prolyl cis-trans isomerase activity"/>
    <property type="evidence" value="ECO:0007669"/>
    <property type="project" value="UniProtKB-KW"/>
</dbReference>
<dbReference type="InterPro" id="IPR046357">
    <property type="entry name" value="PPIase_dom_sf"/>
</dbReference>
<dbReference type="PANTHER" id="PTHR47529">
    <property type="entry name" value="PEPTIDYL-PROLYL CIS-TRANS ISOMERASE D"/>
    <property type="match status" value="1"/>
</dbReference>
<keyword evidence="4" id="KW-0472">Membrane</keyword>
<feature type="signal peptide" evidence="9">
    <location>
        <begin position="1"/>
        <end position="20"/>
    </location>
</feature>
<keyword evidence="5" id="KW-0143">Chaperone</keyword>
<dbReference type="OrthoDB" id="270355at2"/>
<evidence type="ECO:0000256" key="6">
    <source>
        <dbReference type="ARBA" id="ARBA00040743"/>
    </source>
</evidence>
<organism evidence="11 12">
    <name type="scientific">Rubripirellula lacrimiformis</name>
    <dbReference type="NCBI Taxonomy" id="1930273"/>
    <lineage>
        <taxon>Bacteria</taxon>
        <taxon>Pseudomonadati</taxon>
        <taxon>Planctomycetota</taxon>
        <taxon>Planctomycetia</taxon>
        <taxon>Pirellulales</taxon>
        <taxon>Pirellulaceae</taxon>
        <taxon>Rubripirellula</taxon>
    </lineage>
</organism>
<feature type="domain" description="PpiC" evidence="10">
    <location>
        <begin position="208"/>
        <end position="307"/>
    </location>
</feature>
<feature type="chain" id="PRO_5021739087" description="Periplasmic chaperone PpiD" evidence="9">
    <location>
        <begin position="21"/>
        <end position="371"/>
    </location>
</feature>
<dbReference type="Pfam" id="PF13145">
    <property type="entry name" value="Rotamase_2"/>
    <property type="match status" value="1"/>
</dbReference>
<keyword evidence="8 11" id="KW-0413">Isomerase</keyword>
<proteinExistence type="predicted"/>
<evidence type="ECO:0000256" key="4">
    <source>
        <dbReference type="ARBA" id="ARBA00023136"/>
    </source>
</evidence>
<dbReference type="Proteomes" id="UP000318538">
    <property type="component" value="Chromosome"/>
</dbReference>
<dbReference type="AlphaFoldDB" id="A0A517NEL9"/>
<keyword evidence="3" id="KW-0997">Cell inner membrane</keyword>
<evidence type="ECO:0000256" key="1">
    <source>
        <dbReference type="ARBA" id="ARBA00004382"/>
    </source>
</evidence>
<dbReference type="GO" id="GO:0005886">
    <property type="term" value="C:plasma membrane"/>
    <property type="evidence" value="ECO:0007669"/>
    <property type="project" value="UniProtKB-SubCell"/>
</dbReference>
<dbReference type="InterPro" id="IPR000297">
    <property type="entry name" value="PPIase_PpiC"/>
</dbReference>
<evidence type="ECO:0000256" key="9">
    <source>
        <dbReference type="SAM" id="SignalP"/>
    </source>
</evidence>
<accession>A0A517NEL9</accession>
<protein>
    <recommendedName>
        <fullName evidence="6">Periplasmic chaperone PpiD</fullName>
    </recommendedName>
    <alternativeName>
        <fullName evidence="7">Periplasmic folding chaperone</fullName>
    </alternativeName>
</protein>
<keyword evidence="12" id="KW-1185">Reference proteome</keyword>
<dbReference type="EMBL" id="CP036525">
    <property type="protein sequence ID" value="QDT05579.1"/>
    <property type="molecule type" value="Genomic_DNA"/>
</dbReference>
<comment type="subcellular location">
    <subcellularLocation>
        <location evidence="1">Cell inner membrane</location>
        <topology evidence="1">Single-pass type II membrane protein</topology>
        <orientation evidence="1">Periplasmic side</orientation>
    </subcellularLocation>
</comment>
<dbReference type="InterPro" id="IPR052029">
    <property type="entry name" value="PpiD_chaperone"/>
</dbReference>
<evidence type="ECO:0000313" key="11">
    <source>
        <dbReference type="EMBL" id="QDT05579.1"/>
    </source>
</evidence>
<gene>
    <name evidence="11" type="primary">ppiD</name>
    <name evidence="11" type="ORF">K227x_39800</name>
</gene>
<keyword evidence="8" id="KW-0697">Rotamase</keyword>
<evidence type="ECO:0000313" key="12">
    <source>
        <dbReference type="Proteomes" id="UP000318538"/>
    </source>
</evidence>
<dbReference type="Gene3D" id="3.10.50.40">
    <property type="match status" value="1"/>
</dbReference>
<dbReference type="PROSITE" id="PS50198">
    <property type="entry name" value="PPIC_PPIASE_2"/>
    <property type="match status" value="1"/>
</dbReference>
<keyword evidence="9" id="KW-0732">Signal</keyword>
<dbReference type="KEGG" id="rlc:K227x_39800"/>
<evidence type="ECO:0000256" key="5">
    <source>
        <dbReference type="ARBA" id="ARBA00023186"/>
    </source>
</evidence>
<evidence type="ECO:0000256" key="2">
    <source>
        <dbReference type="ARBA" id="ARBA00022475"/>
    </source>
</evidence>
<sequence precursor="true">MIPRLLTLLPCLWFAAAVSAQPFSDGQRPSVRLPEDPAALIAVVGQQRILLADLLPKVEAKIAEVTKRAGQEIPEAQLEIAKVNLVRGLLAQSIQNKMMREAFLIDQMGTEAADKRAQADAKLTSRARMMFHESQLPDLMKQYETTDRNVLDEKLREKGTSLASQQREFVDMMLGHLYIRDKVDREPKVSISEINDYYQVNRDEFLNPTRARWEQMSVLFDRFATAEEARQAIEAMGREAYFGGNMQAVAREKSQEPFASKGGLHDWTTKGSLASSALDQQIFSIPLNEMSEIIKDTDGLHIVRVLEREEAGVTPLSKVQDEIREKIRAEKIQQSQVEVMEAMHKRIPVWSLFPDDTPGANPLPTSVSRLQ</sequence>
<evidence type="ECO:0000256" key="3">
    <source>
        <dbReference type="ARBA" id="ARBA00022519"/>
    </source>
</evidence>
<evidence type="ECO:0000259" key="10">
    <source>
        <dbReference type="PROSITE" id="PS50198"/>
    </source>
</evidence>
<evidence type="ECO:0000256" key="8">
    <source>
        <dbReference type="PROSITE-ProRule" id="PRU00278"/>
    </source>
</evidence>
<reference evidence="11 12" key="1">
    <citation type="submission" date="2019-02" db="EMBL/GenBank/DDBJ databases">
        <title>Deep-cultivation of Planctomycetes and their phenomic and genomic characterization uncovers novel biology.</title>
        <authorList>
            <person name="Wiegand S."/>
            <person name="Jogler M."/>
            <person name="Boedeker C."/>
            <person name="Pinto D."/>
            <person name="Vollmers J."/>
            <person name="Rivas-Marin E."/>
            <person name="Kohn T."/>
            <person name="Peeters S.H."/>
            <person name="Heuer A."/>
            <person name="Rast P."/>
            <person name="Oberbeckmann S."/>
            <person name="Bunk B."/>
            <person name="Jeske O."/>
            <person name="Meyerdierks A."/>
            <person name="Storesund J.E."/>
            <person name="Kallscheuer N."/>
            <person name="Luecker S."/>
            <person name="Lage O.M."/>
            <person name="Pohl T."/>
            <person name="Merkel B.J."/>
            <person name="Hornburger P."/>
            <person name="Mueller R.-W."/>
            <person name="Bruemmer F."/>
            <person name="Labrenz M."/>
            <person name="Spormann A.M."/>
            <person name="Op den Camp H."/>
            <person name="Overmann J."/>
            <person name="Amann R."/>
            <person name="Jetten M.S.M."/>
            <person name="Mascher T."/>
            <person name="Medema M.H."/>
            <person name="Devos D.P."/>
            <person name="Kaster A.-K."/>
            <person name="Ovreas L."/>
            <person name="Rohde M."/>
            <person name="Galperin M.Y."/>
            <person name="Jogler C."/>
        </authorList>
    </citation>
    <scope>NUCLEOTIDE SEQUENCE [LARGE SCALE GENOMIC DNA]</scope>
    <source>
        <strain evidence="11 12">K22_7</strain>
    </source>
</reference>
<name>A0A517NEL9_9BACT</name>
<dbReference type="PANTHER" id="PTHR47529:SF1">
    <property type="entry name" value="PERIPLASMIC CHAPERONE PPID"/>
    <property type="match status" value="1"/>
</dbReference>
<dbReference type="SUPFAM" id="SSF54534">
    <property type="entry name" value="FKBP-like"/>
    <property type="match status" value="1"/>
</dbReference>